<dbReference type="Pfam" id="PF01965">
    <property type="entry name" value="DJ-1_PfpI"/>
    <property type="match status" value="1"/>
</dbReference>
<evidence type="ECO:0000259" key="3">
    <source>
        <dbReference type="Pfam" id="PF01965"/>
    </source>
</evidence>
<protein>
    <recommendedName>
        <fullName evidence="3">DJ-1/PfpI domain-containing protein</fullName>
    </recommendedName>
</protein>
<dbReference type="PANTHER" id="PTHR48094:SF12">
    <property type="entry name" value="PARKINSON DISEASE PROTEIN 7 HOMOLOG"/>
    <property type="match status" value="1"/>
</dbReference>
<sequence length="283" mass="31754">MEVKTRWILRHYRMCVCVRLCFFFSIIYHHPPILLFQCVFICFFSFFLLLLLHGIPPQHMEWKIIILIIILQHYNIQKQQTKRKTMTKKVLVPAADGTEEIELTCITDILRRAEIQVTVASVMESQNLILSRGLKITTDSLLKDESAAAYDGVFLPGGLPGADHLGKNAHLKKILEEMRSQGKWYGAICASPVLALAPMGMLEGVKTVTCYPAMKEKIPSHVHWSTDPVVRYGKCLTSKGPGTAIAFGLAIVAALLTKDCALRLAKELLVDETPFVEKALSNF</sequence>
<dbReference type="CDD" id="cd03135">
    <property type="entry name" value="GATase1_DJ-1"/>
    <property type="match status" value="1"/>
</dbReference>
<dbReference type="VEuPathDB" id="TriTrypDB:TCDM_01533"/>
<comment type="caution">
    <text evidence="4">The sequence shown here is derived from an EMBL/GenBank/DDBJ whole genome shotgun (WGS) entry which is preliminary data.</text>
</comment>
<feature type="domain" description="DJ-1/PfpI" evidence="3">
    <location>
        <begin position="88"/>
        <end position="253"/>
    </location>
</feature>
<evidence type="ECO:0000313" key="4">
    <source>
        <dbReference type="EMBL" id="ESS69801.1"/>
    </source>
</evidence>
<feature type="transmembrane region" description="Helical" evidence="2">
    <location>
        <begin position="12"/>
        <end position="28"/>
    </location>
</feature>
<organism evidence="4 5">
    <name type="scientific">Trypanosoma cruzi Dm28c</name>
    <dbReference type="NCBI Taxonomy" id="1416333"/>
    <lineage>
        <taxon>Eukaryota</taxon>
        <taxon>Discoba</taxon>
        <taxon>Euglenozoa</taxon>
        <taxon>Kinetoplastea</taxon>
        <taxon>Metakinetoplastina</taxon>
        <taxon>Trypanosomatida</taxon>
        <taxon>Trypanosomatidae</taxon>
        <taxon>Trypanosoma</taxon>
        <taxon>Schizotrypanum</taxon>
    </lineage>
</organism>
<dbReference type="EMBL" id="AYLP01000009">
    <property type="protein sequence ID" value="ESS69801.1"/>
    <property type="molecule type" value="Genomic_DNA"/>
</dbReference>
<proteinExistence type="predicted"/>
<dbReference type="Proteomes" id="UP000017861">
    <property type="component" value="Unassembled WGS sequence"/>
</dbReference>
<dbReference type="InterPro" id="IPR002818">
    <property type="entry name" value="DJ-1/PfpI"/>
</dbReference>
<dbReference type="AlphaFoldDB" id="V5DQT9"/>
<evidence type="ECO:0000313" key="5">
    <source>
        <dbReference type="Proteomes" id="UP000017861"/>
    </source>
</evidence>
<keyword evidence="2" id="KW-0812">Transmembrane</keyword>
<evidence type="ECO:0000256" key="2">
    <source>
        <dbReference type="SAM" id="Phobius"/>
    </source>
</evidence>
<dbReference type="OrthoDB" id="543156at2759"/>
<name>V5DQT9_TRYCR</name>
<dbReference type="Gene3D" id="3.40.50.880">
    <property type="match status" value="1"/>
</dbReference>
<keyword evidence="1" id="KW-0677">Repeat</keyword>
<dbReference type="SUPFAM" id="SSF52317">
    <property type="entry name" value="Class I glutamine amidotransferase-like"/>
    <property type="match status" value="1"/>
</dbReference>
<dbReference type="GO" id="GO:0005737">
    <property type="term" value="C:cytoplasm"/>
    <property type="evidence" value="ECO:0007669"/>
    <property type="project" value="UniProtKB-ARBA"/>
</dbReference>
<dbReference type="InterPro" id="IPR050325">
    <property type="entry name" value="Prot/Nucl_acid_deglycase"/>
</dbReference>
<feature type="transmembrane region" description="Helical" evidence="2">
    <location>
        <begin position="34"/>
        <end position="55"/>
    </location>
</feature>
<dbReference type="NCBIfam" id="TIGR01383">
    <property type="entry name" value="not_thiJ"/>
    <property type="match status" value="1"/>
</dbReference>
<dbReference type="GO" id="GO:1903189">
    <property type="term" value="P:glyoxal metabolic process"/>
    <property type="evidence" value="ECO:0007669"/>
    <property type="project" value="TreeGrafter"/>
</dbReference>
<dbReference type="FunFam" id="3.40.50.880:FF:000015">
    <property type="entry name" value="Protein DJ-1 homolog C"/>
    <property type="match status" value="1"/>
</dbReference>
<dbReference type="InterPro" id="IPR029062">
    <property type="entry name" value="Class_I_gatase-like"/>
</dbReference>
<dbReference type="InterPro" id="IPR006287">
    <property type="entry name" value="DJ-1"/>
</dbReference>
<accession>V5DQT9</accession>
<keyword evidence="2" id="KW-1133">Transmembrane helix</keyword>
<dbReference type="PANTHER" id="PTHR48094">
    <property type="entry name" value="PROTEIN/NUCLEIC ACID DEGLYCASE DJ-1-RELATED"/>
    <property type="match status" value="1"/>
</dbReference>
<keyword evidence="2" id="KW-0472">Membrane</keyword>
<gene>
    <name evidence="4" type="ORF">TCDM_01533</name>
</gene>
<reference evidence="4 5" key="1">
    <citation type="journal article" date="2014" name="Genome Announc.">
        <title>Trypanosoma cruzi Clone Dm28c Draft Genome Sequence.</title>
        <authorList>
            <person name="Grisard E.C."/>
            <person name="Teixeira S.M."/>
            <person name="de Almeida L.G."/>
            <person name="Stoco P.H."/>
            <person name="Gerber A.L."/>
            <person name="Talavera-Lopez C."/>
            <person name="Lima O.C."/>
            <person name="Andersson B."/>
            <person name="de Vasconcelos A.T."/>
        </authorList>
    </citation>
    <scope>NUCLEOTIDE SEQUENCE [LARGE SCALE GENOMIC DNA]</scope>
    <source>
        <strain evidence="4 5">Dm28c</strain>
    </source>
</reference>
<evidence type="ECO:0000256" key="1">
    <source>
        <dbReference type="ARBA" id="ARBA00022737"/>
    </source>
</evidence>